<dbReference type="SUPFAM" id="SSF88659">
    <property type="entry name" value="Sigma3 and sigma4 domains of RNA polymerase sigma factors"/>
    <property type="match status" value="1"/>
</dbReference>
<sequence length="373" mass="41761">MESSNDNLEPESVIRSIMVEQEEKSRSALDPYVVAMNAVNGLKERERDVVVHRYGLEGDHKMTLEDVGKKFNVTRERVRQIESASVRKLAAHPTKELTQLLKLVNSHMIEMGGLLSLDDLTDYLRATHTDQPELKTNALRLVMDINENAIALPKTMALRSGWMKHDFASTVISPVLDELNNILQARQQTMTEKELWEKLLHTAGYKAHEALLNPTLMAGILRVSNQIAKAGDGKWGLAAWPTVVPKRIRDKVYLVLQAGGKPMHFNDIAEGINRAYPGKAVLSRTVHNELIGDKRFVLVGRGIYALKSWGFQPGVVADVVKEVLKQAGRPLTTEEIIEAVLAKREVKRNTVVANLQNKAIFQKVGRGRYVLAE</sequence>
<dbReference type="InterPro" id="IPR036388">
    <property type="entry name" value="WH-like_DNA-bd_sf"/>
</dbReference>
<reference evidence="3 4" key="1">
    <citation type="journal article" date="2015" name="Nature">
        <title>rRNA introns, odd ribosomes, and small enigmatic genomes across a large radiation of phyla.</title>
        <authorList>
            <person name="Brown C.T."/>
            <person name="Hug L.A."/>
            <person name="Thomas B.C."/>
            <person name="Sharon I."/>
            <person name="Castelle C.J."/>
            <person name="Singh A."/>
            <person name="Wilkins M.J."/>
            <person name="Williams K.H."/>
            <person name="Banfield J.F."/>
        </authorList>
    </citation>
    <scope>NUCLEOTIDE SEQUENCE [LARGE SCALE GENOMIC DNA]</scope>
</reference>
<dbReference type="InterPro" id="IPR038087">
    <property type="entry name" value="RNAP_delta_N_dom_sf"/>
</dbReference>
<dbReference type="InterPro" id="IPR000943">
    <property type="entry name" value="RNA_pol_sigma70"/>
</dbReference>
<gene>
    <name evidence="3" type="ORF">VF00_C0002G0136</name>
</gene>
<evidence type="ECO:0000313" key="3">
    <source>
        <dbReference type="EMBL" id="KKW26811.1"/>
    </source>
</evidence>
<dbReference type="Gene3D" id="1.10.10.10">
    <property type="entry name" value="Winged helix-like DNA-binding domain superfamily/Winged helix DNA-binding domain"/>
    <property type="match status" value="1"/>
</dbReference>
<dbReference type="PANTHER" id="PTHR30603">
    <property type="entry name" value="RNA POLYMERASE SIGMA FACTOR RPO"/>
    <property type="match status" value="1"/>
</dbReference>
<dbReference type="PANTHER" id="PTHR30603:SF47">
    <property type="entry name" value="RNA POLYMERASE SIGMA FACTOR SIGD, CHLOROPLASTIC"/>
    <property type="match status" value="1"/>
</dbReference>
<feature type="domain" description="HTH HARE-type" evidence="2">
    <location>
        <begin position="246"/>
        <end position="309"/>
    </location>
</feature>
<evidence type="ECO:0000259" key="2">
    <source>
        <dbReference type="PROSITE" id="PS51913"/>
    </source>
</evidence>
<dbReference type="InterPro" id="IPR007630">
    <property type="entry name" value="RNA_pol_sigma70_r4"/>
</dbReference>
<dbReference type="InterPro" id="IPR007759">
    <property type="entry name" value="Asxl_HARE-HTH"/>
</dbReference>
<dbReference type="Gene3D" id="1.10.10.1250">
    <property type="entry name" value="RNA polymerase, subunit delta, N-terminal domain"/>
    <property type="match status" value="1"/>
</dbReference>
<dbReference type="InterPro" id="IPR013324">
    <property type="entry name" value="RNA_pol_sigma_r3/r4-like"/>
</dbReference>
<dbReference type="PROSITE" id="PS00716">
    <property type="entry name" value="SIGMA70_2"/>
    <property type="match status" value="1"/>
</dbReference>
<dbReference type="GO" id="GO:0006352">
    <property type="term" value="P:DNA-templated transcription initiation"/>
    <property type="evidence" value="ECO:0007669"/>
    <property type="project" value="InterPro"/>
</dbReference>
<comment type="caution">
    <text evidence="3">The sequence shown here is derived from an EMBL/GenBank/DDBJ whole genome shotgun (WGS) entry which is preliminary data.</text>
</comment>
<dbReference type="AlphaFoldDB" id="A0A0G1X755"/>
<evidence type="ECO:0000256" key="1">
    <source>
        <dbReference type="ARBA" id="ARBA00023163"/>
    </source>
</evidence>
<dbReference type="EMBL" id="LCRB01000002">
    <property type="protein sequence ID" value="KKW26811.1"/>
    <property type="molecule type" value="Genomic_DNA"/>
</dbReference>
<dbReference type="CDD" id="cd06171">
    <property type="entry name" value="Sigma70_r4"/>
    <property type="match status" value="1"/>
</dbReference>
<dbReference type="PROSITE" id="PS51913">
    <property type="entry name" value="HTH_HARE"/>
    <property type="match status" value="1"/>
</dbReference>
<dbReference type="PRINTS" id="PR00046">
    <property type="entry name" value="SIGMA70FCT"/>
</dbReference>
<name>A0A0G1X755_UNCK3</name>
<dbReference type="Proteomes" id="UP000034913">
    <property type="component" value="Unassembled WGS sequence"/>
</dbReference>
<dbReference type="Pfam" id="PF04545">
    <property type="entry name" value="Sigma70_r4"/>
    <property type="match status" value="1"/>
</dbReference>
<dbReference type="InterPro" id="IPR050239">
    <property type="entry name" value="Sigma-70_RNA_pol_init_factors"/>
</dbReference>
<keyword evidence="1" id="KW-0804">Transcription</keyword>
<protein>
    <submittedName>
        <fullName evidence="3">RNA polymerase sigma factor</fullName>
    </submittedName>
</protein>
<organism evidence="3 4">
    <name type="scientific">candidate division Kazan bacterium GW2011_GWB1_52_7</name>
    <dbReference type="NCBI Taxonomy" id="1620414"/>
    <lineage>
        <taxon>Bacteria</taxon>
        <taxon>Bacteria division Kazan-3B-28</taxon>
    </lineage>
</organism>
<evidence type="ECO:0000313" key="4">
    <source>
        <dbReference type="Proteomes" id="UP000034913"/>
    </source>
</evidence>
<accession>A0A0G1X755</accession>
<dbReference type="GO" id="GO:0003700">
    <property type="term" value="F:DNA-binding transcription factor activity"/>
    <property type="evidence" value="ECO:0007669"/>
    <property type="project" value="InterPro"/>
</dbReference>
<proteinExistence type="predicted"/>